<dbReference type="Proteomes" id="UP001355207">
    <property type="component" value="Chromosome 10"/>
</dbReference>
<organism evidence="2 3">
    <name type="scientific">Kwoniella dendrophila CBS 6074</name>
    <dbReference type="NCBI Taxonomy" id="1295534"/>
    <lineage>
        <taxon>Eukaryota</taxon>
        <taxon>Fungi</taxon>
        <taxon>Dikarya</taxon>
        <taxon>Basidiomycota</taxon>
        <taxon>Agaricomycotina</taxon>
        <taxon>Tremellomycetes</taxon>
        <taxon>Tremellales</taxon>
        <taxon>Cryptococcaceae</taxon>
        <taxon>Kwoniella</taxon>
    </lineage>
</organism>
<feature type="compositionally biased region" description="Low complexity" evidence="1">
    <location>
        <begin position="149"/>
        <end position="159"/>
    </location>
</feature>
<feature type="region of interest" description="Disordered" evidence="1">
    <location>
        <begin position="554"/>
        <end position="764"/>
    </location>
</feature>
<feature type="region of interest" description="Disordered" evidence="1">
    <location>
        <begin position="1199"/>
        <end position="1219"/>
    </location>
</feature>
<evidence type="ECO:0000313" key="2">
    <source>
        <dbReference type="EMBL" id="WWC92545.1"/>
    </source>
</evidence>
<feature type="compositionally biased region" description="Gly residues" evidence="1">
    <location>
        <begin position="406"/>
        <end position="430"/>
    </location>
</feature>
<sequence>MNKRGPTGLPTKPYMQNTGPGPAPPLPSGPPPVQMQQQQQYQQQQQGQVVDQAAHAAAWAAYYQAQGINPAASYSASPQPAPVVAAPGTAANPYANYGYGAGATHGTAYQPPGSGQQGAAGPSQPFRPAPNTQAYATATTQPSLGYGGQQQPQYGQQPQAVYSPNPVAAGYSTPQPQPPVHGQGRPPYQQQQQGGYGWGGPQQNAPVAAGGQGYRPPPPQQPQQQVGAAYPQQAGPFYPQAQQIQQQQMPPQASTQQPFVGGGNQPYRPPAQHSPYRPPGVGGGGVNQHRPARPPPIATPLHFGTGGHPPAKRPRFDGPGSGGMNNNVRPPNGPMQNSINRPPSAPAAFTSGVNGGQPGFNSSSASASTSSSRGGLSNSIGRGGAPIPSSRPPIHLGGGGPPPFGIGIGGRGGAPLRGGLSARGGRGGSSVGVVGAPRGPSGMIRRDNNSSNRGSLPPPPAKKELPKKEKRKEELKITMTDFRIIGIEVKGLDWSWGKTGGSAEVEEQEIQEEENKQEAEKVDDELPVSEKVKDEVIATATAAPELDVKVEEIEKPEDKEEVAEIPKEENATEEVKVEQSEAIEDVSTVEAAAEAVEEKEKRGEKRKAKSPDSEEEESSAKKRNSSYILTHNKPNNTISSTNNETSIFESNQNRFRIYFDSPPELDRIPKSARRKRGRESSSVAPSRTGEAGEVEVEVEGQNEPESAAAVGETTSTAPAQAEEVEVVKEEAVESARTTGVTEQSVQETTEQVGAEQVSLESTGEAEIPVIQQAVIEVPESEATSAEANDVTAVEPNEVEDQVVEVPAEPSEIPNQGAAAAEPVEEVGDISMVSEPGLLSSTDEDTTAIPSTNDAQVETTDNSAEQNPTEITSNTAEIAPNGEQEQVDTLQDPTSDTAVPAGDTSDVIPAAPQTRSRRHSSVSSVNEQDQQSILAGDQPVPSDASATPVKSVPSTNRLSILYEKSSRRICIDSDVVEKVRIWRKEGRIEVEFKDLKGDKKEGEQGNGVDLPKGILVESYDSTDQRFISLNSTNVSTFYPEPEHKIPNEEGKSIPPFHQFAALPSPIAKAENDNSSSGGLTLTVYLNKKNPLSEPKWCRNNSADNWLYEQFGSRKIEKDEKELADLGLGSAGWKSKLEVMDPDPAPTLKSILESWLSSSVSSKEKDEEKKKKKEFIQSLLDSPLDTLEILLRLTRGDRNPIYSSSSSSTSPSNSTGSGSGSTFDQSYGSIINKNSPYLNYQTHVSLAVLAMYKLSTNLIDKYTSIDEKKKEEELKTLNDNINDIITNLPINMILRSLDGLWKEYNSYHKDNVSSKSAPSISTAPNGNGK</sequence>
<feature type="region of interest" description="Disordered" evidence="1">
    <location>
        <begin position="71"/>
        <end position="90"/>
    </location>
</feature>
<reference evidence="2 3" key="1">
    <citation type="submission" date="2024-01" db="EMBL/GenBank/DDBJ databases">
        <title>Comparative genomics of Cryptococcus and Kwoniella reveals pathogenesis evolution and contrasting modes of karyotype evolution via chromosome fusion or intercentromeric recombination.</title>
        <authorList>
            <person name="Coelho M.A."/>
            <person name="David-Palma M."/>
            <person name="Shea T."/>
            <person name="Bowers K."/>
            <person name="McGinley-Smith S."/>
            <person name="Mohammad A.W."/>
            <person name="Gnirke A."/>
            <person name="Yurkov A.M."/>
            <person name="Nowrousian M."/>
            <person name="Sun S."/>
            <person name="Cuomo C.A."/>
            <person name="Heitman J."/>
        </authorList>
    </citation>
    <scope>NUCLEOTIDE SEQUENCE [LARGE SCALE GENOMIC DNA]</scope>
    <source>
        <strain evidence="2 3">CBS 6074</strain>
    </source>
</reference>
<feature type="compositionally biased region" description="Pro residues" evidence="1">
    <location>
        <begin position="21"/>
        <end position="33"/>
    </location>
</feature>
<feature type="compositionally biased region" description="Polar residues" evidence="1">
    <location>
        <begin position="735"/>
        <end position="751"/>
    </location>
</feature>
<feature type="compositionally biased region" description="Low complexity" evidence="1">
    <location>
        <begin position="182"/>
        <end position="193"/>
    </location>
</feature>
<name>A0AAX4K4L0_9TREE</name>
<accession>A0AAX4K4L0</accession>
<feature type="compositionally biased region" description="Polar residues" evidence="1">
    <location>
        <begin position="882"/>
        <end position="896"/>
    </location>
</feature>
<feature type="compositionally biased region" description="Low complexity" evidence="1">
    <location>
        <begin position="34"/>
        <end position="51"/>
    </location>
</feature>
<feature type="region of interest" description="Disordered" evidence="1">
    <location>
        <begin position="1"/>
        <end position="51"/>
    </location>
</feature>
<feature type="compositionally biased region" description="Low complexity" evidence="1">
    <location>
        <begin position="107"/>
        <end position="124"/>
    </location>
</feature>
<feature type="compositionally biased region" description="Low complexity" evidence="1">
    <location>
        <begin position="222"/>
        <end position="258"/>
    </location>
</feature>
<feature type="compositionally biased region" description="Polar residues" evidence="1">
    <location>
        <begin position="1311"/>
        <end position="1327"/>
    </location>
</feature>
<evidence type="ECO:0000256" key="1">
    <source>
        <dbReference type="SAM" id="MobiDB-lite"/>
    </source>
</evidence>
<feature type="compositionally biased region" description="Acidic residues" evidence="1">
    <location>
        <begin position="692"/>
        <end position="702"/>
    </location>
</feature>
<feature type="region of interest" description="Disordered" evidence="1">
    <location>
        <begin position="803"/>
        <end position="951"/>
    </location>
</feature>
<feature type="compositionally biased region" description="Basic and acidic residues" evidence="1">
    <location>
        <begin position="461"/>
        <end position="472"/>
    </location>
</feature>
<feature type="region of interest" description="Disordered" evidence="1">
    <location>
        <begin position="107"/>
        <end position="472"/>
    </location>
</feature>
<feature type="compositionally biased region" description="Low complexity" evidence="1">
    <location>
        <begin position="635"/>
        <end position="647"/>
    </location>
</feature>
<dbReference type="RefSeq" id="XP_066079307.1">
    <property type="nucleotide sequence ID" value="XM_066223210.1"/>
</dbReference>
<feature type="compositionally biased region" description="Low complexity" evidence="1">
    <location>
        <begin position="359"/>
        <end position="380"/>
    </location>
</feature>
<protein>
    <submittedName>
        <fullName evidence="2">Uncharacterized protein</fullName>
    </submittedName>
</protein>
<feature type="compositionally biased region" description="Polar residues" evidence="1">
    <location>
        <begin position="324"/>
        <end position="341"/>
    </location>
</feature>
<feature type="region of interest" description="Disordered" evidence="1">
    <location>
        <begin position="496"/>
        <end position="530"/>
    </location>
</feature>
<evidence type="ECO:0000313" key="3">
    <source>
        <dbReference type="Proteomes" id="UP001355207"/>
    </source>
</evidence>
<feature type="compositionally biased region" description="Polar residues" evidence="1">
    <location>
        <begin position="130"/>
        <end position="143"/>
    </location>
</feature>
<dbReference type="EMBL" id="CP144107">
    <property type="protein sequence ID" value="WWC92545.1"/>
    <property type="molecule type" value="Genomic_DNA"/>
</dbReference>
<proteinExistence type="predicted"/>
<feature type="compositionally biased region" description="Polar residues" evidence="1">
    <location>
        <begin position="625"/>
        <end position="634"/>
    </location>
</feature>
<feature type="compositionally biased region" description="Basic and acidic residues" evidence="1">
    <location>
        <begin position="554"/>
        <end position="579"/>
    </location>
</feature>
<dbReference type="GeneID" id="91098172"/>
<feature type="compositionally biased region" description="Low complexity" evidence="1">
    <location>
        <begin position="431"/>
        <end position="442"/>
    </location>
</feature>
<feature type="compositionally biased region" description="Polar residues" evidence="1">
    <location>
        <begin position="847"/>
        <end position="875"/>
    </location>
</feature>
<keyword evidence="3" id="KW-1185">Reference proteome</keyword>
<feature type="compositionally biased region" description="Low complexity" evidence="1">
    <location>
        <begin position="1201"/>
        <end position="1219"/>
    </location>
</feature>
<gene>
    <name evidence="2" type="ORF">L201_007504</name>
</gene>
<feature type="region of interest" description="Disordered" evidence="1">
    <location>
        <begin position="1308"/>
        <end position="1327"/>
    </location>
</feature>